<gene>
    <name evidence="1" type="ORF">PTE30175_05007</name>
</gene>
<proteinExistence type="predicted"/>
<dbReference type="OrthoDB" id="8535852at2"/>
<dbReference type="AlphaFoldDB" id="A0A5E4Z6A5"/>
<dbReference type="RefSeq" id="WP_150699749.1">
    <property type="nucleotide sequence ID" value="NZ_CABPRZ010000032.1"/>
</dbReference>
<dbReference type="PIRSF" id="PIRSF029658">
    <property type="entry name" value="UCP029658_TPR"/>
    <property type="match status" value="1"/>
</dbReference>
<dbReference type="Proteomes" id="UP000414233">
    <property type="component" value="Unassembled WGS sequence"/>
</dbReference>
<evidence type="ECO:0000313" key="2">
    <source>
        <dbReference type="Proteomes" id="UP000414233"/>
    </source>
</evidence>
<reference evidence="1 2" key="1">
    <citation type="submission" date="2019-08" db="EMBL/GenBank/DDBJ databases">
        <authorList>
            <person name="Peeters C."/>
        </authorList>
    </citation>
    <scope>NUCLEOTIDE SEQUENCE [LARGE SCALE GENOMIC DNA]</scope>
    <source>
        <strain evidence="1 2">LMG 30175</strain>
    </source>
</reference>
<organism evidence="1 2">
    <name type="scientific">Pandoraea terrae</name>
    <dbReference type="NCBI Taxonomy" id="1537710"/>
    <lineage>
        <taxon>Bacteria</taxon>
        <taxon>Pseudomonadati</taxon>
        <taxon>Pseudomonadota</taxon>
        <taxon>Betaproteobacteria</taxon>
        <taxon>Burkholderiales</taxon>
        <taxon>Burkholderiaceae</taxon>
        <taxon>Pandoraea</taxon>
    </lineage>
</organism>
<accession>A0A5E4Z6A5</accession>
<dbReference type="EMBL" id="CABPRZ010000032">
    <property type="protein sequence ID" value="VVE56584.1"/>
    <property type="molecule type" value="Genomic_DNA"/>
</dbReference>
<dbReference type="InterPro" id="IPR011990">
    <property type="entry name" value="TPR-like_helical_dom_sf"/>
</dbReference>
<protein>
    <submittedName>
        <fullName evidence="1">Flp pilus assembly protein</fullName>
    </submittedName>
</protein>
<sequence length="310" mass="32575">MIGIPLTFMTRAAAARVGATAFRRGRPPFASMLVSTLVALLAACSSTQTGGYGAAPSAADLMRAEQEADAQARKPDSKDVYLSLIRQMQGQGMYFASLAHIDGYRQQFGSTPDVELLRADALRETGQPAQAEAAYRKLLGGEQAGAAWHGIGLLAGLRHAYGDAAQALKEAVRLEPTEALYLNDLGFALLWSGDVGGARVPIAQAAELAPTNRKVLGNLAVYLLVAGERGRAEKVMAEAQLPKTTRDAIVKLAGEIGRARTRAAAPAAAPAAALAPAMPARDDAAQLATARDAGRWDVPKTMLDRFAKAQ</sequence>
<dbReference type="InterPro" id="IPR016931">
    <property type="entry name" value="UCP029658_TPR"/>
</dbReference>
<evidence type="ECO:0000313" key="1">
    <source>
        <dbReference type="EMBL" id="VVE56584.1"/>
    </source>
</evidence>
<dbReference type="SUPFAM" id="SSF48452">
    <property type="entry name" value="TPR-like"/>
    <property type="match status" value="1"/>
</dbReference>
<dbReference type="Gene3D" id="1.25.40.10">
    <property type="entry name" value="Tetratricopeptide repeat domain"/>
    <property type="match status" value="1"/>
</dbReference>
<name>A0A5E4Z6A5_9BURK</name>
<keyword evidence="2" id="KW-1185">Reference proteome</keyword>